<organism evidence="2 3">
    <name type="scientific">Streptomyces albus (strain ATCC 21838 / DSM 41398 / FERM P-419 / JCM 4703 / NBRC 107858)</name>
    <dbReference type="NCBI Taxonomy" id="1081613"/>
    <lineage>
        <taxon>Bacteria</taxon>
        <taxon>Bacillati</taxon>
        <taxon>Actinomycetota</taxon>
        <taxon>Actinomycetes</taxon>
        <taxon>Kitasatosporales</taxon>
        <taxon>Streptomycetaceae</taxon>
        <taxon>Streptomyces</taxon>
    </lineage>
</organism>
<evidence type="ECO:0000313" key="2">
    <source>
        <dbReference type="EMBL" id="AJE84653.1"/>
    </source>
</evidence>
<keyword evidence="3" id="KW-1185">Reference proteome</keyword>
<evidence type="ECO:0000259" key="1">
    <source>
        <dbReference type="Pfam" id="PF21806"/>
    </source>
</evidence>
<dbReference type="InterPro" id="IPR049244">
    <property type="entry name" value="DUF6879"/>
</dbReference>
<proteinExistence type="predicted"/>
<dbReference type="KEGG" id="sals:SLNWT_4277"/>
<dbReference type="AlphaFoldDB" id="A0A0B5EPF2"/>
<feature type="domain" description="DUF6879" evidence="1">
    <location>
        <begin position="6"/>
        <end position="169"/>
    </location>
</feature>
<dbReference type="Proteomes" id="UP000031523">
    <property type="component" value="Chromosome"/>
</dbReference>
<protein>
    <recommendedName>
        <fullName evidence="1">DUF6879 domain-containing protein</fullName>
    </recommendedName>
</protein>
<sequence length="174" mass="20298">MLLAGEEWAARFAQFQREAWRLETLPQYLMPQEAEEFASFRDGARIDPAAVSNEYTDRLRRQAVAGRIQGRVHVLTRPLSDYLRFEFHHYYRPHALAGEQIRILDVTNRPNPLEGAQDFWMFDCSEVVLMNYHADGRQISREVWAGDVAPFLEYQRIAVSESVSFEEYVKGLDL</sequence>
<evidence type="ECO:0000313" key="3">
    <source>
        <dbReference type="Proteomes" id="UP000031523"/>
    </source>
</evidence>
<accession>A0A0B5EPF2</accession>
<name>A0A0B5EPF2_STRA4</name>
<gene>
    <name evidence="2" type="ORF">SLNWT_4277</name>
</gene>
<dbReference type="EMBL" id="CP010519">
    <property type="protein sequence ID" value="AJE84653.1"/>
    <property type="molecule type" value="Genomic_DNA"/>
</dbReference>
<dbReference type="Pfam" id="PF21806">
    <property type="entry name" value="DUF6879"/>
    <property type="match status" value="1"/>
</dbReference>
<reference evidence="2 3" key="1">
    <citation type="submission" date="2015-01" db="EMBL/GenBank/DDBJ databases">
        <title>Enhanced salinomycin production by adjusting the supply of polyketide extender units in Streptomyce albus DSM 41398.</title>
        <authorList>
            <person name="Lu C."/>
        </authorList>
    </citation>
    <scope>NUCLEOTIDE SEQUENCE [LARGE SCALE GENOMIC DNA]</scope>
    <source>
        <strain evidence="3">ATCC 21838 / DSM 41398 / FERM P-419 / JCM 4703 / NBRC 107858</strain>
    </source>
</reference>